<accession>R3U0Z6</accession>
<dbReference type="InterPro" id="IPR013688">
    <property type="entry name" value="GBS_Bsp-like"/>
</dbReference>
<proteinExistence type="predicted"/>
<feature type="non-terminal residue" evidence="1">
    <location>
        <position position="1"/>
    </location>
</feature>
<gene>
    <name evidence="1" type="ORF">UC7_01175</name>
</gene>
<name>R3U0Z6_9ENTE</name>
<dbReference type="EMBL" id="AJAU01000013">
    <property type="protein sequence ID" value="EOL47078.1"/>
    <property type="molecule type" value="Genomic_DNA"/>
</dbReference>
<keyword evidence="2" id="KW-1185">Reference proteome</keyword>
<protein>
    <recommendedName>
        <fullName evidence="3">Bacterial Ig-like domain-containing protein</fullName>
    </recommendedName>
</protein>
<evidence type="ECO:0000313" key="2">
    <source>
        <dbReference type="Proteomes" id="UP000013840"/>
    </source>
</evidence>
<dbReference type="RefSeq" id="WP_010771317.1">
    <property type="nucleotide sequence ID" value="NZ_KB946333.1"/>
</dbReference>
<dbReference type="Proteomes" id="UP000013840">
    <property type="component" value="Unassembled WGS sequence"/>
</dbReference>
<sequence>DGTYKTTVDIKNHNYNVGTYKVHAYMYSNNGLTDSIAATSIII</sequence>
<evidence type="ECO:0000313" key="1">
    <source>
        <dbReference type="EMBL" id="EOL47078.1"/>
    </source>
</evidence>
<evidence type="ECO:0008006" key="3">
    <source>
        <dbReference type="Google" id="ProtNLM"/>
    </source>
</evidence>
<dbReference type="OrthoDB" id="9794294at2"/>
<dbReference type="Gene3D" id="2.60.40.3760">
    <property type="match status" value="1"/>
</dbReference>
<dbReference type="Pfam" id="PF08481">
    <property type="entry name" value="GBS_Bsp-like"/>
    <property type="match status" value="1"/>
</dbReference>
<organism evidence="1 2">
    <name type="scientific">Enterococcus caccae ATCC BAA-1240</name>
    <dbReference type="NCBI Taxonomy" id="1158612"/>
    <lineage>
        <taxon>Bacteria</taxon>
        <taxon>Bacillati</taxon>
        <taxon>Bacillota</taxon>
        <taxon>Bacilli</taxon>
        <taxon>Lactobacillales</taxon>
        <taxon>Enterococcaceae</taxon>
        <taxon>Enterococcus</taxon>
    </lineage>
</organism>
<reference evidence="1 2" key="1">
    <citation type="submission" date="2013-02" db="EMBL/GenBank/DDBJ databases">
        <title>The Genome Sequence of Enterococcus caccae BAA-1240.</title>
        <authorList>
            <consortium name="The Broad Institute Genome Sequencing Platform"/>
            <consortium name="The Broad Institute Genome Sequencing Center for Infectious Disease"/>
            <person name="Earl A.M."/>
            <person name="Gilmore M.S."/>
            <person name="Lebreton F."/>
            <person name="Walker B."/>
            <person name="Young S.K."/>
            <person name="Zeng Q."/>
            <person name="Gargeya S."/>
            <person name="Fitzgerald M."/>
            <person name="Haas B."/>
            <person name="Abouelleil A."/>
            <person name="Alvarado L."/>
            <person name="Arachchi H.M."/>
            <person name="Berlin A.M."/>
            <person name="Chapman S.B."/>
            <person name="Dewar J."/>
            <person name="Goldberg J."/>
            <person name="Griggs A."/>
            <person name="Gujja S."/>
            <person name="Hansen M."/>
            <person name="Howarth C."/>
            <person name="Imamovic A."/>
            <person name="Larimer J."/>
            <person name="McCowan C."/>
            <person name="Murphy C."/>
            <person name="Neiman D."/>
            <person name="Pearson M."/>
            <person name="Priest M."/>
            <person name="Roberts A."/>
            <person name="Saif S."/>
            <person name="Shea T."/>
            <person name="Sisk P."/>
            <person name="Sykes S."/>
            <person name="Wortman J."/>
            <person name="Nusbaum C."/>
            <person name="Birren B."/>
        </authorList>
    </citation>
    <scope>NUCLEOTIDE SEQUENCE [LARGE SCALE GENOMIC DNA]</scope>
    <source>
        <strain evidence="1 2">ATCC BAA-1240</strain>
    </source>
</reference>
<dbReference type="AlphaFoldDB" id="R3U0Z6"/>
<comment type="caution">
    <text evidence="1">The sequence shown here is derived from an EMBL/GenBank/DDBJ whole genome shotgun (WGS) entry which is preliminary data.</text>
</comment>